<dbReference type="Gene3D" id="3.90.1010.10">
    <property type="match status" value="1"/>
</dbReference>
<dbReference type="AlphaFoldDB" id="B8CU64"/>
<dbReference type="RefSeq" id="WP_020914257.1">
    <property type="nucleotide sequence ID" value="NC_011566.1"/>
</dbReference>
<dbReference type="SUPFAM" id="SSF82649">
    <property type="entry name" value="SufE/NifU"/>
    <property type="match status" value="1"/>
</dbReference>
<proteinExistence type="inferred from homology"/>
<dbReference type="Pfam" id="PF02657">
    <property type="entry name" value="SufE"/>
    <property type="match status" value="1"/>
</dbReference>
<evidence type="ECO:0000259" key="2">
    <source>
        <dbReference type="Pfam" id="PF02657"/>
    </source>
</evidence>
<dbReference type="PANTHER" id="PTHR43597:SF5">
    <property type="entry name" value="SUFE-LIKE PROTEIN 2, CHLOROPLASTIC"/>
    <property type="match status" value="1"/>
</dbReference>
<organism evidence="3 4">
    <name type="scientific">Shewanella piezotolerans (strain WP3 / JCM 13877)</name>
    <dbReference type="NCBI Taxonomy" id="225849"/>
    <lineage>
        <taxon>Bacteria</taxon>
        <taxon>Pseudomonadati</taxon>
        <taxon>Pseudomonadota</taxon>
        <taxon>Gammaproteobacteria</taxon>
        <taxon>Alteromonadales</taxon>
        <taxon>Shewanellaceae</taxon>
        <taxon>Shewanella</taxon>
    </lineage>
</organism>
<dbReference type="PANTHER" id="PTHR43597">
    <property type="entry name" value="SULFUR ACCEPTOR PROTEIN CSDE"/>
    <property type="match status" value="1"/>
</dbReference>
<evidence type="ECO:0000313" key="3">
    <source>
        <dbReference type="EMBL" id="ACJ30920.1"/>
    </source>
</evidence>
<dbReference type="InterPro" id="IPR003808">
    <property type="entry name" value="Fe-S_metab-assoc_dom"/>
</dbReference>
<dbReference type="EMBL" id="CP000472">
    <property type="protein sequence ID" value="ACJ30920.1"/>
    <property type="molecule type" value="Genomic_DNA"/>
</dbReference>
<dbReference type="KEGG" id="swp:swp_4268"/>
<dbReference type="STRING" id="225849.swp_4268"/>
<dbReference type="OrthoDB" id="9799320at2"/>
<accession>B8CU64</accession>
<sequence length="151" mass="16672">MSQLIQPSTADFLALEFSQSTQATLALFQQANNWQERYRHIMLLGKNLSKLADEYRVESAQVRGCESDAWLYHSEIDGKHYFLADSDARIVKGLVTLLLIACNGKTSAEISAFDADDYFSQLGLQGQLSPSRTNGLLALVQAIKAGVVDTK</sequence>
<dbReference type="HOGENOM" id="CLU_124502_1_0_6"/>
<comment type="similarity">
    <text evidence="1">Belongs to the SufE family.</text>
</comment>
<dbReference type="Proteomes" id="UP000000753">
    <property type="component" value="Chromosome"/>
</dbReference>
<protein>
    <submittedName>
        <fullName evidence="3">Fe-S metabolism associated SufE</fullName>
    </submittedName>
</protein>
<dbReference type="eggNOG" id="COG2166">
    <property type="taxonomic scope" value="Bacteria"/>
</dbReference>
<gene>
    <name evidence="3" type="ordered locus">swp_4268</name>
</gene>
<evidence type="ECO:0000256" key="1">
    <source>
        <dbReference type="ARBA" id="ARBA00010282"/>
    </source>
</evidence>
<feature type="domain" description="Fe-S metabolism associated" evidence="2">
    <location>
        <begin position="27"/>
        <end position="145"/>
    </location>
</feature>
<evidence type="ECO:0000313" key="4">
    <source>
        <dbReference type="Proteomes" id="UP000000753"/>
    </source>
</evidence>
<keyword evidence="4" id="KW-1185">Reference proteome</keyword>
<reference evidence="3 4" key="1">
    <citation type="journal article" date="2008" name="PLoS ONE">
        <title>Environmental adaptation: genomic analysis of the piezotolerant and psychrotolerant deep-sea iron reducing bacterium Shewanella piezotolerans WP3.</title>
        <authorList>
            <person name="Wang F."/>
            <person name="Wang J."/>
            <person name="Jian H."/>
            <person name="Zhang B."/>
            <person name="Li S."/>
            <person name="Wang F."/>
            <person name="Zeng X."/>
            <person name="Gao L."/>
            <person name="Bartlett D.H."/>
            <person name="Yu J."/>
            <person name="Hu S."/>
            <person name="Xiao X."/>
        </authorList>
    </citation>
    <scope>NUCLEOTIDE SEQUENCE [LARGE SCALE GENOMIC DNA]</scope>
    <source>
        <strain evidence="4">WP3 / JCM 13877</strain>
    </source>
</reference>
<name>B8CU64_SHEPW</name>